<comment type="caution">
    <text evidence="2">The sequence shown here is derived from an EMBL/GenBank/DDBJ whole genome shotgun (WGS) entry which is preliminary data.</text>
</comment>
<dbReference type="InterPro" id="IPR009057">
    <property type="entry name" value="Homeodomain-like_sf"/>
</dbReference>
<dbReference type="PANTHER" id="PTHR33795:SF1">
    <property type="entry name" value="INSERTION ELEMENT IS150 PROTEIN INSJ"/>
    <property type="match status" value="1"/>
</dbReference>
<name>A0A327VH08_9BACT</name>
<dbReference type="AlphaFoldDB" id="A0A327VH08"/>
<dbReference type="SUPFAM" id="SSF46689">
    <property type="entry name" value="Homeodomain-like"/>
    <property type="match status" value="1"/>
</dbReference>
<dbReference type="Gene3D" id="1.10.10.10">
    <property type="entry name" value="Winged helix-like DNA-binding domain superfamily/Winged helix DNA-binding domain"/>
    <property type="match status" value="1"/>
</dbReference>
<evidence type="ECO:0000313" key="2">
    <source>
        <dbReference type="EMBL" id="RAJ72646.1"/>
    </source>
</evidence>
<evidence type="ECO:0000313" key="3">
    <source>
        <dbReference type="Proteomes" id="UP000249819"/>
    </source>
</evidence>
<keyword evidence="1" id="KW-0175">Coiled coil</keyword>
<proteinExistence type="predicted"/>
<keyword evidence="3" id="KW-1185">Reference proteome</keyword>
<protein>
    <submittedName>
        <fullName evidence="2">Transposase</fullName>
    </submittedName>
</protein>
<dbReference type="RefSeq" id="WP_211324049.1">
    <property type="nucleotide sequence ID" value="NZ_QLMA01000023.1"/>
</dbReference>
<sequence length="159" mass="18634">IRLVEKGQSIMSTSDDLDISPSLLLKWWDYYKAHGLDGLKPFRNHYSGEFKNQVLKAYHREKLTLRATCVRFHLSSDSVLLKWLSIEKEQGNAALYEENRGRSQKMAAKKKTNKLAVPKTREQELEQQLKELKLENEFLKKLHALIQQEEAIPSKKRRL</sequence>
<dbReference type="PANTHER" id="PTHR33795">
    <property type="entry name" value="INSERTION ELEMENT IS150 PROTEIN INSJ"/>
    <property type="match status" value="1"/>
</dbReference>
<dbReference type="InterPro" id="IPR052057">
    <property type="entry name" value="IS150/IS1296_orfA-like"/>
</dbReference>
<feature type="non-terminal residue" evidence="2">
    <location>
        <position position="1"/>
    </location>
</feature>
<feature type="coiled-coil region" evidence="1">
    <location>
        <begin position="122"/>
        <end position="149"/>
    </location>
</feature>
<gene>
    <name evidence="2" type="ORF">CLV59_1232</name>
</gene>
<reference evidence="2 3" key="1">
    <citation type="submission" date="2018-06" db="EMBL/GenBank/DDBJ databases">
        <title>Genomic Encyclopedia of Archaeal and Bacterial Type Strains, Phase II (KMG-II): from individual species to whole genera.</title>
        <authorList>
            <person name="Goeker M."/>
        </authorList>
    </citation>
    <scope>NUCLEOTIDE SEQUENCE [LARGE SCALE GENOMIC DNA]</scope>
    <source>
        <strain evidence="2 3">DSM 29821</strain>
    </source>
</reference>
<dbReference type="InterPro" id="IPR036388">
    <property type="entry name" value="WH-like_DNA-bd_sf"/>
</dbReference>
<dbReference type="Proteomes" id="UP000249819">
    <property type="component" value="Unassembled WGS sequence"/>
</dbReference>
<accession>A0A327VH08</accession>
<dbReference type="EMBL" id="QLMA01000023">
    <property type="protein sequence ID" value="RAJ72646.1"/>
    <property type="molecule type" value="Genomic_DNA"/>
</dbReference>
<evidence type="ECO:0000256" key="1">
    <source>
        <dbReference type="SAM" id="Coils"/>
    </source>
</evidence>
<organism evidence="2 3">
    <name type="scientific">Chitinophaga dinghuensis</name>
    <dbReference type="NCBI Taxonomy" id="1539050"/>
    <lineage>
        <taxon>Bacteria</taxon>
        <taxon>Pseudomonadati</taxon>
        <taxon>Bacteroidota</taxon>
        <taxon>Chitinophagia</taxon>
        <taxon>Chitinophagales</taxon>
        <taxon>Chitinophagaceae</taxon>
        <taxon>Chitinophaga</taxon>
    </lineage>
</organism>